<organism evidence="7 8">
    <name type="scientific">Paraburkholderia guartelaensis</name>
    <dbReference type="NCBI Taxonomy" id="2546446"/>
    <lineage>
        <taxon>Bacteria</taxon>
        <taxon>Pseudomonadati</taxon>
        <taxon>Pseudomonadota</taxon>
        <taxon>Betaproteobacteria</taxon>
        <taxon>Burkholderiales</taxon>
        <taxon>Burkholderiaceae</taxon>
        <taxon>Paraburkholderia</taxon>
    </lineage>
</organism>
<evidence type="ECO:0000256" key="3">
    <source>
        <dbReference type="ARBA" id="ARBA00022989"/>
    </source>
</evidence>
<dbReference type="SUPFAM" id="SSF103473">
    <property type="entry name" value="MFS general substrate transporter"/>
    <property type="match status" value="1"/>
</dbReference>
<evidence type="ECO:0000256" key="4">
    <source>
        <dbReference type="ARBA" id="ARBA00023136"/>
    </source>
</evidence>
<dbReference type="PANTHER" id="PTHR11662">
    <property type="entry name" value="SOLUTE CARRIER FAMILY 17"/>
    <property type="match status" value="1"/>
</dbReference>
<feature type="domain" description="Major facilitator superfamily (MFS) profile" evidence="6">
    <location>
        <begin position="22"/>
        <end position="421"/>
    </location>
</feature>
<feature type="transmembrane region" description="Helical" evidence="5">
    <location>
        <begin position="174"/>
        <end position="198"/>
    </location>
</feature>
<dbReference type="Proteomes" id="UP000295606">
    <property type="component" value="Unassembled WGS sequence"/>
</dbReference>
<keyword evidence="2 5" id="KW-0812">Transmembrane</keyword>
<evidence type="ECO:0000259" key="6">
    <source>
        <dbReference type="PROSITE" id="PS50850"/>
    </source>
</evidence>
<dbReference type="InterPro" id="IPR020846">
    <property type="entry name" value="MFS_dom"/>
</dbReference>
<dbReference type="AlphaFoldDB" id="A0A4R5L887"/>
<name>A0A4R5L887_9BURK</name>
<feature type="transmembrane region" description="Helical" evidence="5">
    <location>
        <begin position="330"/>
        <end position="351"/>
    </location>
</feature>
<dbReference type="OrthoDB" id="4474610at2"/>
<dbReference type="InterPro" id="IPR011701">
    <property type="entry name" value="MFS"/>
</dbReference>
<feature type="transmembrane region" description="Helical" evidence="5">
    <location>
        <begin position="397"/>
        <end position="417"/>
    </location>
</feature>
<dbReference type="PANTHER" id="PTHR11662:SF450">
    <property type="entry name" value="BLR1003 PROTEIN"/>
    <property type="match status" value="1"/>
</dbReference>
<evidence type="ECO:0000256" key="2">
    <source>
        <dbReference type="ARBA" id="ARBA00022692"/>
    </source>
</evidence>
<feature type="transmembrane region" description="Helical" evidence="5">
    <location>
        <begin position="304"/>
        <end position="324"/>
    </location>
</feature>
<comment type="subcellular location">
    <subcellularLocation>
        <location evidence="1">Membrane</location>
        <topology evidence="1">Multi-pass membrane protein</topology>
    </subcellularLocation>
</comment>
<reference evidence="7 8" key="1">
    <citation type="submission" date="2019-03" db="EMBL/GenBank/DDBJ databases">
        <title>Paraburkholderia sp. isolated from native Mimosa gymnas in Guartela State Park, Brazil.</title>
        <authorList>
            <person name="Paulitsch F."/>
            <person name="Hungria M."/>
            <person name="Delamuta J.R.M."/>
            <person name="Ribeiro R.A."/>
            <person name="Dall'Agnol R."/>
            <person name="Silva J.S.B."/>
        </authorList>
    </citation>
    <scope>NUCLEOTIDE SEQUENCE [LARGE SCALE GENOMIC DNA]</scope>
    <source>
        <strain evidence="7 8">CNPSo 3008</strain>
    </source>
</reference>
<evidence type="ECO:0000256" key="1">
    <source>
        <dbReference type="ARBA" id="ARBA00004141"/>
    </source>
</evidence>
<dbReference type="Gene3D" id="1.20.1250.20">
    <property type="entry name" value="MFS general substrate transporter like domains"/>
    <property type="match status" value="2"/>
</dbReference>
<dbReference type="PROSITE" id="PS50850">
    <property type="entry name" value="MFS"/>
    <property type="match status" value="1"/>
</dbReference>
<evidence type="ECO:0000313" key="7">
    <source>
        <dbReference type="EMBL" id="TDG04259.1"/>
    </source>
</evidence>
<feature type="transmembrane region" description="Helical" evidence="5">
    <location>
        <begin position="228"/>
        <end position="250"/>
    </location>
</feature>
<protein>
    <submittedName>
        <fullName evidence="7">MFS transporter</fullName>
    </submittedName>
</protein>
<feature type="transmembrane region" description="Helical" evidence="5">
    <location>
        <begin position="58"/>
        <end position="80"/>
    </location>
</feature>
<evidence type="ECO:0000256" key="5">
    <source>
        <dbReference type="SAM" id="Phobius"/>
    </source>
</evidence>
<gene>
    <name evidence="7" type="ORF">E1N52_30785</name>
</gene>
<dbReference type="GO" id="GO:0022857">
    <property type="term" value="F:transmembrane transporter activity"/>
    <property type="evidence" value="ECO:0007669"/>
    <property type="project" value="InterPro"/>
</dbReference>
<feature type="transmembrane region" description="Helical" evidence="5">
    <location>
        <begin position="20"/>
        <end position="46"/>
    </location>
</feature>
<accession>A0A4R5L887</accession>
<keyword evidence="3 5" id="KW-1133">Transmembrane helix</keyword>
<feature type="transmembrane region" description="Helical" evidence="5">
    <location>
        <begin position="270"/>
        <end position="292"/>
    </location>
</feature>
<dbReference type="InterPro" id="IPR050382">
    <property type="entry name" value="MFS_Na/Anion_cotransporter"/>
</dbReference>
<feature type="transmembrane region" description="Helical" evidence="5">
    <location>
        <begin position="148"/>
        <end position="168"/>
    </location>
</feature>
<evidence type="ECO:0000313" key="8">
    <source>
        <dbReference type="Proteomes" id="UP000295606"/>
    </source>
</evidence>
<sequence length="427" mass="44847">MLQIEQPVAATHAVRVRNGWATVAALFLFMALNFADKAVVGLVAVPMMRDMGLSPAQFGIVGSAFFVLFAVSAIGVGWIADRIDTTWLLAGLALVWVAAQLPMIWPASFATLVLCRIVLGAGEGPALPLAMHVTYEAFDDRRRSLPTLIVQLGATAGLVLAGPALTFVEQRWHWRATFLALGVAGVAWVALWLAVRLVGAPRGRVRARAATRAVTPSWRVLRSHFGRATVLTVLLQSFAGYAVVACGITWMPVYFRLGLGLPPARAGWLFGLQVLLQVPVGFALATLSHALLRRNVSTRIARGVLVSACCTVGGILLCASFAPWPPLAKVVLVGVACAFATQAFTFGPQLVAEVVPGANRAAMLSSVHALATTAGLFAPALMGRLVDSTAGPRGYEAGFGAMGALLAVAGVAGFLWLQPTKEGHGAS</sequence>
<feature type="transmembrane region" description="Helical" evidence="5">
    <location>
        <begin position="363"/>
        <end position="385"/>
    </location>
</feature>
<dbReference type="EMBL" id="SMOD01000030">
    <property type="protein sequence ID" value="TDG04259.1"/>
    <property type="molecule type" value="Genomic_DNA"/>
</dbReference>
<dbReference type="Pfam" id="PF07690">
    <property type="entry name" value="MFS_1"/>
    <property type="match status" value="1"/>
</dbReference>
<dbReference type="InterPro" id="IPR036259">
    <property type="entry name" value="MFS_trans_sf"/>
</dbReference>
<proteinExistence type="predicted"/>
<keyword evidence="4 5" id="KW-0472">Membrane</keyword>
<dbReference type="GO" id="GO:0016020">
    <property type="term" value="C:membrane"/>
    <property type="evidence" value="ECO:0007669"/>
    <property type="project" value="UniProtKB-SubCell"/>
</dbReference>
<feature type="transmembrane region" description="Helical" evidence="5">
    <location>
        <begin position="86"/>
        <end position="107"/>
    </location>
</feature>
<dbReference type="RefSeq" id="WP_133186970.1">
    <property type="nucleotide sequence ID" value="NZ_SMOD01000030.1"/>
</dbReference>
<comment type="caution">
    <text evidence="7">The sequence shown here is derived from an EMBL/GenBank/DDBJ whole genome shotgun (WGS) entry which is preliminary data.</text>
</comment>